<feature type="chain" id="PRO_5045183298" evidence="2">
    <location>
        <begin position="20"/>
        <end position="124"/>
    </location>
</feature>
<dbReference type="Proteomes" id="UP001597476">
    <property type="component" value="Unassembled WGS sequence"/>
</dbReference>
<name>A0ABW5T676_9FLAO</name>
<dbReference type="EMBL" id="JBHULY010000005">
    <property type="protein sequence ID" value="MFD2724759.1"/>
    <property type="molecule type" value="Genomic_DNA"/>
</dbReference>
<reference evidence="4" key="1">
    <citation type="journal article" date="2019" name="Int. J. Syst. Evol. Microbiol.">
        <title>The Global Catalogue of Microorganisms (GCM) 10K type strain sequencing project: providing services to taxonomists for standard genome sequencing and annotation.</title>
        <authorList>
            <consortium name="The Broad Institute Genomics Platform"/>
            <consortium name="The Broad Institute Genome Sequencing Center for Infectious Disease"/>
            <person name="Wu L."/>
            <person name="Ma J."/>
        </authorList>
    </citation>
    <scope>NUCLEOTIDE SEQUENCE [LARGE SCALE GENOMIC DNA]</scope>
    <source>
        <strain evidence="4">KCTC 42398</strain>
    </source>
</reference>
<evidence type="ECO:0000313" key="4">
    <source>
        <dbReference type="Proteomes" id="UP001597476"/>
    </source>
</evidence>
<evidence type="ECO:0000256" key="2">
    <source>
        <dbReference type="SAM" id="SignalP"/>
    </source>
</evidence>
<keyword evidence="4" id="KW-1185">Reference proteome</keyword>
<comment type="caution">
    <text evidence="3">The sequence shown here is derived from an EMBL/GenBank/DDBJ whole genome shotgun (WGS) entry which is preliminary data.</text>
</comment>
<feature type="compositionally biased region" description="Basic and acidic residues" evidence="1">
    <location>
        <begin position="115"/>
        <end position="124"/>
    </location>
</feature>
<gene>
    <name evidence="3" type="ORF">ACFSR8_00925</name>
</gene>
<evidence type="ECO:0000313" key="3">
    <source>
        <dbReference type="EMBL" id="MFD2724759.1"/>
    </source>
</evidence>
<evidence type="ECO:0000256" key="1">
    <source>
        <dbReference type="SAM" id="MobiDB-lite"/>
    </source>
</evidence>
<sequence length="124" mass="14292">MKNLIFTLALVFIAVGAFAQQRKDLKGPAYKNYKPWQHKAEPAVAYTVSNHTPLKGPAYKNYKPWRKNDSEKEYTQVASNSERMKLRGPAFKNYKPWQKDAEDGTTKVAKYRKNKPSDKVVVKD</sequence>
<proteinExistence type="predicted"/>
<protein>
    <submittedName>
        <fullName evidence="3">Uncharacterized protein</fullName>
    </submittedName>
</protein>
<dbReference type="RefSeq" id="WP_380288113.1">
    <property type="nucleotide sequence ID" value="NZ_JBHULY010000005.1"/>
</dbReference>
<organism evidence="3 4">
    <name type="scientific">Hyunsoonleella rubra</name>
    <dbReference type="NCBI Taxonomy" id="1737062"/>
    <lineage>
        <taxon>Bacteria</taxon>
        <taxon>Pseudomonadati</taxon>
        <taxon>Bacteroidota</taxon>
        <taxon>Flavobacteriia</taxon>
        <taxon>Flavobacteriales</taxon>
        <taxon>Flavobacteriaceae</taxon>
    </lineage>
</organism>
<accession>A0ABW5T676</accession>
<feature type="signal peptide" evidence="2">
    <location>
        <begin position="1"/>
        <end position="19"/>
    </location>
</feature>
<keyword evidence="2" id="KW-0732">Signal</keyword>
<feature type="region of interest" description="Disordered" evidence="1">
    <location>
        <begin position="102"/>
        <end position="124"/>
    </location>
</feature>